<organism evidence="3 4">
    <name type="scientific">Purpureocillium lilacinum</name>
    <name type="common">Paecilomyces lilacinus</name>
    <dbReference type="NCBI Taxonomy" id="33203"/>
    <lineage>
        <taxon>Eukaryota</taxon>
        <taxon>Fungi</taxon>
        <taxon>Dikarya</taxon>
        <taxon>Ascomycota</taxon>
        <taxon>Pezizomycotina</taxon>
        <taxon>Sordariomycetes</taxon>
        <taxon>Hypocreomycetidae</taxon>
        <taxon>Hypocreales</taxon>
        <taxon>Ophiocordycipitaceae</taxon>
        <taxon>Purpureocillium</taxon>
    </lineage>
</organism>
<keyword evidence="2" id="KW-0812">Transmembrane</keyword>
<evidence type="ECO:0000256" key="2">
    <source>
        <dbReference type="SAM" id="Phobius"/>
    </source>
</evidence>
<proteinExistence type="predicted"/>
<keyword evidence="2" id="KW-1133">Transmembrane helix</keyword>
<dbReference type="EMBL" id="LCWV01000033">
    <property type="protein sequence ID" value="PWI65448.1"/>
    <property type="molecule type" value="Genomic_DNA"/>
</dbReference>
<dbReference type="Proteomes" id="UP000245956">
    <property type="component" value="Unassembled WGS sequence"/>
</dbReference>
<dbReference type="AlphaFoldDB" id="A0A2U3DT69"/>
<comment type="caution">
    <text evidence="3">The sequence shown here is derived from an EMBL/GenBank/DDBJ whole genome shotgun (WGS) entry which is preliminary data.</text>
</comment>
<reference evidence="3 4" key="1">
    <citation type="journal article" date="2016" name="Front. Microbiol.">
        <title>Genome and transcriptome sequences reveal the specific parasitism of the nematophagous Purpureocillium lilacinum 36-1.</title>
        <authorList>
            <person name="Xie J."/>
            <person name="Li S."/>
            <person name="Mo C."/>
            <person name="Xiao X."/>
            <person name="Peng D."/>
            <person name="Wang G."/>
            <person name="Xiao Y."/>
        </authorList>
    </citation>
    <scope>NUCLEOTIDE SEQUENCE [LARGE SCALE GENOMIC DNA]</scope>
    <source>
        <strain evidence="3 4">36-1</strain>
    </source>
</reference>
<feature type="region of interest" description="Disordered" evidence="1">
    <location>
        <begin position="213"/>
        <end position="235"/>
    </location>
</feature>
<evidence type="ECO:0000256" key="1">
    <source>
        <dbReference type="SAM" id="MobiDB-lite"/>
    </source>
</evidence>
<keyword evidence="2" id="KW-0472">Membrane</keyword>
<sequence>METLPTIGYSHRLSFPASNWSDGLFRKFGPGLDTLVRHFQSILHIAKAAIMMYTLVLLVHGLYVCRRQDSAGLPRPAVDGKGGKKSARRVKLALPLGPFVSWHFTLKVSKGDRVLKTGVSLGPVKIMAVVTLGKNWTWKSAWKSLRPQAKLVARVAVGSTATTPLLNNIPLVTAAYTVSLTQTTPGSRPSEACLLSSGGRHTSVPALVVENSTSSVLQSGGRHTSVPAPGRGQQH</sequence>
<feature type="compositionally biased region" description="Polar residues" evidence="1">
    <location>
        <begin position="213"/>
        <end position="222"/>
    </location>
</feature>
<evidence type="ECO:0000313" key="4">
    <source>
        <dbReference type="Proteomes" id="UP000245956"/>
    </source>
</evidence>
<gene>
    <name evidence="3" type="ORF">PCL_07049</name>
</gene>
<accession>A0A2U3DT69</accession>
<name>A0A2U3DT69_PURLI</name>
<protein>
    <submittedName>
        <fullName evidence="3">Uncharacterized protein</fullName>
    </submittedName>
</protein>
<feature type="transmembrane region" description="Helical" evidence="2">
    <location>
        <begin position="42"/>
        <end position="65"/>
    </location>
</feature>
<evidence type="ECO:0000313" key="3">
    <source>
        <dbReference type="EMBL" id="PWI65448.1"/>
    </source>
</evidence>